<dbReference type="AlphaFoldDB" id="A0A286TDA8"/>
<protein>
    <submittedName>
        <fullName evidence="1">Uncharacterized protein</fullName>
    </submittedName>
</protein>
<dbReference type="Proteomes" id="UP000262177">
    <property type="component" value="Chromosome"/>
</dbReference>
<accession>A0A286TDA8</accession>
<evidence type="ECO:0000313" key="1">
    <source>
        <dbReference type="EMBL" id="BBA47895.1"/>
    </source>
</evidence>
<proteinExistence type="predicted"/>
<organism evidence="1 2">
    <name type="scientific">Bifidobacterium bifidum LMG 13195</name>
    <dbReference type="NCBI Taxonomy" id="1207542"/>
    <lineage>
        <taxon>Bacteria</taxon>
        <taxon>Bacillati</taxon>
        <taxon>Actinomycetota</taxon>
        <taxon>Actinomycetes</taxon>
        <taxon>Bifidobacteriales</taxon>
        <taxon>Bifidobacteriaceae</taxon>
        <taxon>Bifidobacterium</taxon>
    </lineage>
</organism>
<name>A0A286TDA8_BIFBI</name>
<sequence>MYEATLDRERMRSDCLAVFCRETKTAVKWECGQVRCFTDDKDQPAIVLASGRIPEYDGYRFVAGLTPLAVQLSIGHEGEVE</sequence>
<gene>
    <name evidence="1" type="ORF">BBJK_01289</name>
</gene>
<dbReference type="EMBL" id="AP018131">
    <property type="protein sequence ID" value="BBA47895.1"/>
    <property type="molecule type" value="Genomic_DNA"/>
</dbReference>
<evidence type="ECO:0000313" key="2">
    <source>
        <dbReference type="Proteomes" id="UP000262177"/>
    </source>
</evidence>
<reference evidence="1 2" key="1">
    <citation type="journal article" date="2017" name="Biosci. Biotechnol. Biochem.">
        <title>Identification and characterization of a sulfoglycosidase from Bifidobacterium bifidum implicated in mucin glycan utilization.</title>
        <authorList>
            <person name="Katoh T."/>
            <person name="Maeshibu T."/>
            <person name="Kikkawa K."/>
            <person name="Gotoh A."/>
            <person name="Tomabechi Y."/>
            <person name="Nakamura M."/>
            <person name="Liao W.-H."/>
            <person name="Yamaguchi M."/>
            <person name="Ashida H."/>
            <person name="Yamamoto K."/>
            <person name="Katayama T."/>
        </authorList>
    </citation>
    <scope>NUCLEOTIDE SEQUENCE [LARGE SCALE GENOMIC DNA]</scope>
    <source>
        <strain evidence="1 2">JCM 7004</strain>
    </source>
</reference>